<proteinExistence type="inferred from homology"/>
<feature type="transmembrane region" description="Helical" evidence="10">
    <location>
        <begin position="24"/>
        <end position="45"/>
    </location>
</feature>
<evidence type="ECO:0000256" key="9">
    <source>
        <dbReference type="SAM" id="MobiDB-lite"/>
    </source>
</evidence>
<comment type="caution">
    <text evidence="11">The sequence shown here is derived from an EMBL/GenBank/DDBJ whole genome shotgun (WGS) entry which is preliminary data.</text>
</comment>
<dbReference type="Pfam" id="PF00230">
    <property type="entry name" value="MIP"/>
    <property type="match status" value="1"/>
</dbReference>
<dbReference type="PRINTS" id="PR00783">
    <property type="entry name" value="MINTRINSICP"/>
</dbReference>
<evidence type="ECO:0000256" key="10">
    <source>
        <dbReference type="SAM" id="Phobius"/>
    </source>
</evidence>
<evidence type="ECO:0000256" key="3">
    <source>
        <dbReference type="ARBA" id="ARBA00022448"/>
    </source>
</evidence>
<keyword evidence="4" id="KW-1003">Cell membrane</keyword>
<feature type="region of interest" description="Disordered" evidence="9">
    <location>
        <begin position="225"/>
        <end position="278"/>
    </location>
</feature>
<dbReference type="Proteomes" id="UP001500831">
    <property type="component" value="Unassembled WGS sequence"/>
</dbReference>
<evidence type="ECO:0000256" key="6">
    <source>
        <dbReference type="ARBA" id="ARBA00022989"/>
    </source>
</evidence>
<evidence type="ECO:0000256" key="7">
    <source>
        <dbReference type="ARBA" id="ARBA00023136"/>
    </source>
</evidence>
<accession>A0ABN3WA85</accession>
<comment type="similarity">
    <text evidence="2 8">Belongs to the MIP/aquaporin (TC 1.A.8) family.</text>
</comment>
<keyword evidence="7 10" id="KW-0472">Membrane</keyword>
<reference evidence="11 12" key="1">
    <citation type="journal article" date="2019" name="Int. J. Syst. Evol. Microbiol.">
        <title>The Global Catalogue of Microorganisms (GCM) 10K type strain sequencing project: providing services to taxonomists for standard genome sequencing and annotation.</title>
        <authorList>
            <consortium name="The Broad Institute Genomics Platform"/>
            <consortium name="The Broad Institute Genome Sequencing Center for Infectious Disease"/>
            <person name="Wu L."/>
            <person name="Ma J."/>
        </authorList>
    </citation>
    <scope>NUCLEOTIDE SEQUENCE [LARGE SCALE GENOMIC DNA]</scope>
    <source>
        <strain evidence="11 12">JCM 6242</strain>
    </source>
</reference>
<dbReference type="InterPro" id="IPR022357">
    <property type="entry name" value="MIP_CS"/>
</dbReference>
<feature type="transmembrane region" description="Helical" evidence="10">
    <location>
        <begin position="115"/>
        <end position="138"/>
    </location>
</feature>
<evidence type="ECO:0000313" key="12">
    <source>
        <dbReference type="Proteomes" id="UP001500831"/>
    </source>
</evidence>
<keyword evidence="3 8" id="KW-0813">Transport</keyword>
<dbReference type="PANTHER" id="PTHR19139:SF199">
    <property type="entry name" value="MIP17260P"/>
    <property type="match status" value="1"/>
</dbReference>
<keyword evidence="12" id="KW-1185">Reference proteome</keyword>
<protein>
    <submittedName>
        <fullName evidence="11">MIP/aquaporin family protein</fullName>
    </submittedName>
</protein>
<comment type="subcellular location">
    <subcellularLocation>
        <location evidence="1">Cell membrane</location>
        <topology evidence="1">Multi-pass membrane protein</topology>
    </subcellularLocation>
</comment>
<dbReference type="EMBL" id="BAAAVI010000093">
    <property type="protein sequence ID" value="GAA2907920.1"/>
    <property type="molecule type" value="Genomic_DNA"/>
</dbReference>
<feature type="transmembrane region" description="Helical" evidence="10">
    <location>
        <begin position="75"/>
        <end position="95"/>
    </location>
</feature>
<dbReference type="PROSITE" id="PS00221">
    <property type="entry name" value="MIP"/>
    <property type="match status" value="1"/>
</dbReference>
<dbReference type="InterPro" id="IPR034294">
    <property type="entry name" value="Aquaporin_transptr"/>
</dbReference>
<dbReference type="InterPro" id="IPR000425">
    <property type="entry name" value="MIP"/>
</dbReference>
<dbReference type="Gene3D" id="1.20.1080.10">
    <property type="entry name" value="Glycerol uptake facilitator protein"/>
    <property type="match status" value="1"/>
</dbReference>
<keyword evidence="5 8" id="KW-0812">Transmembrane</keyword>
<evidence type="ECO:0000256" key="2">
    <source>
        <dbReference type="ARBA" id="ARBA00006175"/>
    </source>
</evidence>
<feature type="transmembrane region" description="Helical" evidence="10">
    <location>
        <begin position="145"/>
        <end position="170"/>
    </location>
</feature>
<dbReference type="InterPro" id="IPR023271">
    <property type="entry name" value="Aquaporin-like"/>
</dbReference>
<dbReference type="SUPFAM" id="SSF81338">
    <property type="entry name" value="Aquaporin-like"/>
    <property type="match status" value="1"/>
</dbReference>
<evidence type="ECO:0000256" key="8">
    <source>
        <dbReference type="RuleBase" id="RU000477"/>
    </source>
</evidence>
<evidence type="ECO:0000313" key="11">
    <source>
        <dbReference type="EMBL" id="GAA2907920.1"/>
    </source>
</evidence>
<keyword evidence="6 10" id="KW-1133">Transmembrane helix</keyword>
<dbReference type="PANTHER" id="PTHR19139">
    <property type="entry name" value="AQUAPORIN TRANSPORTER"/>
    <property type="match status" value="1"/>
</dbReference>
<organism evidence="11 12">
    <name type="scientific">Streptosporangium fragile</name>
    <dbReference type="NCBI Taxonomy" id="46186"/>
    <lineage>
        <taxon>Bacteria</taxon>
        <taxon>Bacillati</taxon>
        <taxon>Actinomycetota</taxon>
        <taxon>Actinomycetes</taxon>
        <taxon>Streptosporangiales</taxon>
        <taxon>Streptosporangiaceae</taxon>
        <taxon>Streptosporangium</taxon>
    </lineage>
</organism>
<evidence type="ECO:0000256" key="1">
    <source>
        <dbReference type="ARBA" id="ARBA00004651"/>
    </source>
</evidence>
<gene>
    <name evidence="11" type="ORF">GCM10010517_74350</name>
</gene>
<evidence type="ECO:0000256" key="4">
    <source>
        <dbReference type="ARBA" id="ARBA00022475"/>
    </source>
</evidence>
<feature type="transmembrane region" description="Helical" evidence="10">
    <location>
        <begin position="190"/>
        <end position="212"/>
    </location>
</feature>
<sequence length="278" mass="28164">MLLVIFGPGSVVAALLVGGGRLDYAGVGIIALSFAVVVAVVIYAFGSTSGAHINPAVTIALAVGRRFPWREVVPYLVAQLAGAVIGGLFIVAMFGRRATDLGGVGMTALQPGVGYGQGILIEAFGTFLLLLTIMALAVDRRAPQGWAGLMIGLAVAGEVFVLGPLTGGSINPARTFGPYVANSMFGGDTPWWQFGVYVVGPIAGAAVAVVLYDLVARPVSEVPATAEQGAAGEITGEQLPRPREAATGAEPSAGPPGRPAGHARSGIFGRHGPPGQGR</sequence>
<name>A0ABN3WA85_9ACTN</name>
<evidence type="ECO:0000256" key="5">
    <source>
        <dbReference type="ARBA" id="ARBA00022692"/>
    </source>
</evidence>